<dbReference type="PANTHER" id="PTHR15749">
    <property type="entry name" value="FANCONI-ASSOCIATED NUCLEASE 1"/>
    <property type="match status" value="1"/>
</dbReference>
<keyword evidence="1 2" id="KW-0378">Hydrolase</keyword>
<dbReference type="InterPro" id="IPR033315">
    <property type="entry name" value="Fan1-like"/>
</dbReference>
<keyword evidence="1" id="KW-0227">DNA damage</keyword>
<keyword evidence="1" id="KW-0460">Magnesium</keyword>
<protein>
    <recommendedName>
        <fullName evidence="1">Fanconi-associated nuclease</fullName>
        <ecNumber evidence="1">3.1.4.1</ecNumber>
    </recommendedName>
</protein>
<organism evidence="2 3">
    <name type="scientific">Desmophyllum pertusum</name>
    <dbReference type="NCBI Taxonomy" id="174260"/>
    <lineage>
        <taxon>Eukaryota</taxon>
        <taxon>Metazoa</taxon>
        <taxon>Cnidaria</taxon>
        <taxon>Anthozoa</taxon>
        <taxon>Hexacorallia</taxon>
        <taxon>Scleractinia</taxon>
        <taxon>Caryophylliina</taxon>
        <taxon>Caryophylliidae</taxon>
        <taxon>Desmophyllum</taxon>
    </lineage>
</organism>
<name>A0A9X0D3R2_9CNID</name>
<dbReference type="GO" id="GO:0036297">
    <property type="term" value="P:interstrand cross-link repair"/>
    <property type="evidence" value="ECO:0007669"/>
    <property type="project" value="InterPro"/>
</dbReference>
<dbReference type="GO" id="GO:0004528">
    <property type="term" value="F:phosphodiesterase I activity"/>
    <property type="evidence" value="ECO:0007669"/>
    <property type="project" value="UniProtKB-EC"/>
</dbReference>
<dbReference type="GO" id="GO:0070336">
    <property type="term" value="F:flap-structured DNA binding"/>
    <property type="evidence" value="ECO:0007669"/>
    <property type="project" value="TreeGrafter"/>
</dbReference>
<dbReference type="GO" id="GO:0017108">
    <property type="term" value="F:5'-flap endonuclease activity"/>
    <property type="evidence" value="ECO:0007669"/>
    <property type="project" value="TreeGrafter"/>
</dbReference>
<dbReference type="EC" id="3.1.4.1" evidence="1"/>
<dbReference type="OrthoDB" id="76364at2759"/>
<accession>A0A9X0D3R2</accession>
<comment type="caution">
    <text evidence="2">The sequence shown here is derived from an EMBL/GenBank/DDBJ whole genome shotgun (WGS) entry which is preliminary data.</text>
</comment>
<dbReference type="AlphaFoldDB" id="A0A9X0D3R2"/>
<dbReference type="GO" id="GO:0008409">
    <property type="term" value="F:5'-3' exonuclease activity"/>
    <property type="evidence" value="ECO:0007669"/>
    <property type="project" value="TreeGrafter"/>
</dbReference>
<reference evidence="2" key="1">
    <citation type="submission" date="2023-01" db="EMBL/GenBank/DDBJ databases">
        <title>Genome assembly of the deep-sea coral Lophelia pertusa.</title>
        <authorList>
            <person name="Herrera S."/>
            <person name="Cordes E."/>
        </authorList>
    </citation>
    <scope>NUCLEOTIDE SEQUENCE</scope>
    <source>
        <strain evidence="2">USNM1676648</strain>
        <tissue evidence="2">Polyp</tissue>
    </source>
</reference>
<dbReference type="Proteomes" id="UP001163046">
    <property type="component" value="Unassembled WGS sequence"/>
</dbReference>
<keyword evidence="1" id="KW-0464">Manganese</keyword>
<dbReference type="GO" id="GO:0046872">
    <property type="term" value="F:metal ion binding"/>
    <property type="evidence" value="ECO:0007669"/>
    <property type="project" value="UniProtKB-KW"/>
</dbReference>
<sequence length="101" mass="11393">MNQTHREVSLSPEHDVLRLGVFIAPEIDQDGQVIDGTTTFCAVEEYALSYYRQQGFDQGIHGEGSTFSSLYCLFMWDIIFASGVPDVFSQSFPGCSFRHLF</sequence>
<comment type="catalytic activity">
    <reaction evidence="1">
        <text>Hydrolytically removes 5'-nucleotides successively from the 3'-hydroxy termini of 3'-hydroxy-terminated oligonucleotides.</text>
        <dbReference type="EC" id="3.1.4.1"/>
    </reaction>
</comment>
<comment type="cofactor">
    <cofactor evidence="1">
        <name>Mg(2+)</name>
        <dbReference type="ChEBI" id="CHEBI:18420"/>
    </cofactor>
    <cofactor evidence="1">
        <name>Mn(2+)</name>
        <dbReference type="ChEBI" id="CHEBI:29035"/>
    </cofactor>
</comment>
<keyword evidence="1" id="KW-0540">Nuclease</keyword>
<keyword evidence="1" id="KW-0539">Nucleus</keyword>
<comment type="function">
    <text evidence="1">Nuclease required for the repair of DNA interstrand cross-links (ICL). Acts as a 5'-3' exonuclease that anchors at a cut end of DNA and cleaves DNA successively at every third nucleotide, allowing to excise an ICL from one strand through flanking incisions.</text>
</comment>
<dbReference type="PANTHER" id="PTHR15749:SF4">
    <property type="entry name" value="FANCONI-ASSOCIATED NUCLEASE 1"/>
    <property type="match status" value="1"/>
</dbReference>
<comment type="similarity">
    <text evidence="1">Belongs to the FAN1 family.</text>
</comment>
<dbReference type="GO" id="GO:0005634">
    <property type="term" value="C:nucleus"/>
    <property type="evidence" value="ECO:0007669"/>
    <property type="project" value="UniProtKB-SubCell"/>
</dbReference>
<evidence type="ECO:0000256" key="1">
    <source>
        <dbReference type="RuleBase" id="RU365033"/>
    </source>
</evidence>
<keyword evidence="3" id="KW-1185">Reference proteome</keyword>
<dbReference type="EMBL" id="MU825881">
    <property type="protein sequence ID" value="KAJ7385436.1"/>
    <property type="molecule type" value="Genomic_DNA"/>
</dbReference>
<proteinExistence type="inferred from homology"/>
<evidence type="ECO:0000313" key="3">
    <source>
        <dbReference type="Proteomes" id="UP001163046"/>
    </source>
</evidence>
<evidence type="ECO:0000313" key="2">
    <source>
        <dbReference type="EMBL" id="KAJ7385436.1"/>
    </source>
</evidence>
<keyword evidence="1" id="KW-0479">Metal-binding</keyword>
<gene>
    <name evidence="2" type="primary">FAN1_2</name>
    <name evidence="2" type="ORF">OS493_016520</name>
</gene>
<comment type="subcellular location">
    <subcellularLocation>
        <location evidence="1">Nucleus</location>
    </subcellularLocation>
</comment>
<keyword evidence="1" id="KW-0234">DNA repair</keyword>